<dbReference type="InterPro" id="IPR046960">
    <property type="entry name" value="PPR_At4g14850-like_plant"/>
</dbReference>
<dbReference type="InterPro" id="IPR011990">
    <property type="entry name" value="TPR-like_helical_dom_sf"/>
</dbReference>
<evidence type="ECO:0008006" key="5">
    <source>
        <dbReference type="Google" id="ProtNLM"/>
    </source>
</evidence>
<dbReference type="InterPro" id="IPR002885">
    <property type="entry name" value="PPR_rpt"/>
</dbReference>
<protein>
    <recommendedName>
        <fullName evidence="5">Pentatricopeptide repeat-containing protein</fullName>
    </recommendedName>
</protein>
<dbReference type="Proteomes" id="UP001318860">
    <property type="component" value="Unassembled WGS sequence"/>
</dbReference>
<dbReference type="NCBIfam" id="TIGR00756">
    <property type="entry name" value="PPR"/>
    <property type="match status" value="2"/>
</dbReference>
<dbReference type="PANTHER" id="PTHR47926">
    <property type="entry name" value="PENTATRICOPEPTIDE REPEAT-CONTAINING PROTEIN"/>
    <property type="match status" value="1"/>
</dbReference>
<dbReference type="Pfam" id="PF20431">
    <property type="entry name" value="E_motif"/>
    <property type="match status" value="1"/>
</dbReference>
<organism evidence="3 4">
    <name type="scientific">Rehmannia glutinosa</name>
    <name type="common">Chinese foxglove</name>
    <dbReference type="NCBI Taxonomy" id="99300"/>
    <lineage>
        <taxon>Eukaryota</taxon>
        <taxon>Viridiplantae</taxon>
        <taxon>Streptophyta</taxon>
        <taxon>Embryophyta</taxon>
        <taxon>Tracheophyta</taxon>
        <taxon>Spermatophyta</taxon>
        <taxon>Magnoliopsida</taxon>
        <taxon>eudicotyledons</taxon>
        <taxon>Gunneridae</taxon>
        <taxon>Pentapetalae</taxon>
        <taxon>asterids</taxon>
        <taxon>lamiids</taxon>
        <taxon>Lamiales</taxon>
        <taxon>Orobanchaceae</taxon>
        <taxon>Rehmannieae</taxon>
        <taxon>Rehmannia</taxon>
    </lineage>
</organism>
<dbReference type="EMBL" id="JABTTQ020000004">
    <property type="protein sequence ID" value="KAK6159250.1"/>
    <property type="molecule type" value="Genomic_DNA"/>
</dbReference>
<dbReference type="Gene3D" id="1.25.40.10">
    <property type="entry name" value="Tetratricopeptide repeat domain"/>
    <property type="match status" value="3"/>
</dbReference>
<dbReference type="PANTHER" id="PTHR47926:SF436">
    <property type="entry name" value="PENTATRICOPEPTIDE REPEAT-CONTAINING PROTEIN ELI1, CHLOROPLASTIC-LIKE ISOFORM X2"/>
    <property type="match status" value="1"/>
</dbReference>
<evidence type="ECO:0000256" key="2">
    <source>
        <dbReference type="PROSITE-ProRule" id="PRU00708"/>
    </source>
</evidence>
<evidence type="ECO:0000313" key="3">
    <source>
        <dbReference type="EMBL" id="KAK6159250.1"/>
    </source>
</evidence>
<comment type="caution">
    <text evidence="3">The sequence shown here is derived from an EMBL/GenBank/DDBJ whole genome shotgun (WGS) entry which is preliminary data.</text>
</comment>
<proteinExistence type="predicted"/>
<dbReference type="Pfam" id="PF01535">
    <property type="entry name" value="PPR"/>
    <property type="match status" value="2"/>
</dbReference>
<sequence length="560" mass="62267">MLYLIHHLFLPTSRSRAPLFWLHFLRLCCNPAKLCHSVSSSDSTSSPTSNLPASYKATSHALISSKSTPAFSASMRTRTISSPLVSLATILQTWLSRVLAEEGLSVPTEEGLSSNAFVIFKELKYRQLLPNDLTFSFLFKACSTRDGVGVDCVKQLHSHVLKSGFMCDSFVCNGLLMVYARVVKDLGSARQVFDEMPDRNLVSCWTSLISGFARLGLAEEALKLFIIMLKEKNLQPDNNTMVSVLSACSSLTTLHIEKWVNLLTGKVEKSREAFNEISYVGRRSVLSWNTMIGAYVQNGCALEALNVFKSMMENYDCSPNHVTMVSVLSACAEVGDLELGMWVHEYMRTRGHKGLAVNGEGEEALRLYAKMQEFHLGPDSGTLLGALCACSHSGLLDKGREIFINMIQKNLVTPRLEHYACYVDLLARSGFIEEALGVVTSMPFEPNKFVWGALLAGCVLHNRLELAQSISTMLVMVDPENSGGYVMLSNSFAADCQWRDVLKQRGLMREKGVTKQPGRSWIKIGGVVHEFVAGSDSYHRIERIHQMMESLLKEMRLSSR</sequence>
<dbReference type="PROSITE" id="PS51375">
    <property type="entry name" value="PPR"/>
    <property type="match status" value="3"/>
</dbReference>
<name>A0ABR0XJ83_REHGL</name>
<feature type="repeat" description="PPR" evidence="2">
    <location>
        <begin position="201"/>
        <end position="236"/>
    </location>
</feature>
<keyword evidence="1" id="KW-0677">Repeat</keyword>
<keyword evidence="4" id="KW-1185">Reference proteome</keyword>
<dbReference type="InterPro" id="IPR046848">
    <property type="entry name" value="E_motif"/>
</dbReference>
<feature type="repeat" description="PPR" evidence="2">
    <location>
        <begin position="284"/>
        <end position="319"/>
    </location>
</feature>
<accession>A0ABR0XJ83</accession>
<dbReference type="Pfam" id="PF13041">
    <property type="entry name" value="PPR_2"/>
    <property type="match status" value="2"/>
</dbReference>
<reference evidence="3 4" key="1">
    <citation type="journal article" date="2021" name="Comput. Struct. Biotechnol. J.">
        <title>De novo genome assembly of the potent medicinal plant Rehmannia glutinosa using nanopore technology.</title>
        <authorList>
            <person name="Ma L."/>
            <person name="Dong C."/>
            <person name="Song C."/>
            <person name="Wang X."/>
            <person name="Zheng X."/>
            <person name="Niu Y."/>
            <person name="Chen S."/>
            <person name="Feng W."/>
        </authorList>
    </citation>
    <scope>NUCLEOTIDE SEQUENCE [LARGE SCALE GENOMIC DNA]</scope>
    <source>
        <strain evidence="3">DH-2019</strain>
    </source>
</reference>
<feature type="repeat" description="PPR" evidence="2">
    <location>
        <begin position="320"/>
        <end position="354"/>
    </location>
</feature>
<gene>
    <name evidence="3" type="ORF">DH2020_006564</name>
</gene>
<evidence type="ECO:0000256" key="1">
    <source>
        <dbReference type="ARBA" id="ARBA00022737"/>
    </source>
</evidence>
<evidence type="ECO:0000313" key="4">
    <source>
        <dbReference type="Proteomes" id="UP001318860"/>
    </source>
</evidence>